<reference evidence="9" key="1">
    <citation type="submission" date="2021-05" db="EMBL/GenBank/DDBJ databases">
        <authorList>
            <person name="Tigano A."/>
        </authorList>
    </citation>
    <scope>NUCLEOTIDE SEQUENCE</scope>
</reference>
<gene>
    <name evidence="9" type="ORF">MMEN_LOCUS6080</name>
</gene>
<feature type="compositionally biased region" description="Gly residues" evidence="7">
    <location>
        <begin position="295"/>
        <end position="304"/>
    </location>
</feature>
<feature type="compositionally biased region" description="Pro residues" evidence="7">
    <location>
        <begin position="40"/>
        <end position="56"/>
    </location>
</feature>
<dbReference type="EMBL" id="CAJRST010005557">
    <property type="protein sequence ID" value="CAG5887762.1"/>
    <property type="molecule type" value="Genomic_DNA"/>
</dbReference>
<feature type="region of interest" description="Disordered" evidence="7">
    <location>
        <begin position="292"/>
        <end position="338"/>
    </location>
</feature>
<dbReference type="GO" id="GO:0036195">
    <property type="term" value="C:muscle cell projection membrane"/>
    <property type="evidence" value="ECO:0007669"/>
    <property type="project" value="TreeGrafter"/>
</dbReference>
<feature type="compositionally biased region" description="Basic and acidic residues" evidence="7">
    <location>
        <begin position="443"/>
        <end position="452"/>
    </location>
</feature>
<evidence type="ECO:0000256" key="7">
    <source>
        <dbReference type="SAM" id="MobiDB-lite"/>
    </source>
</evidence>
<dbReference type="PANTHER" id="PTHR15871">
    <property type="entry name" value="PH DOMAIN-CONTAINING PROTEIN"/>
    <property type="match status" value="1"/>
</dbReference>
<evidence type="ECO:0000256" key="2">
    <source>
        <dbReference type="ARBA" id="ARBA00004370"/>
    </source>
</evidence>
<comment type="subcellular location">
    <subcellularLocation>
        <location evidence="3">Cytoplasm</location>
    </subcellularLocation>
    <subcellularLocation>
        <location evidence="2">Membrane</location>
    </subcellularLocation>
    <subcellularLocation>
        <location evidence="1">Nucleus</location>
    </subcellularLocation>
</comment>
<evidence type="ECO:0000313" key="9">
    <source>
        <dbReference type="EMBL" id="CAG5887762.1"/>
    </source>
</evidence>
<dbReference type="InterPro" id="IPR001849">
    <property type="entry name" value="PH_domain"/>
</dbReference>
<evidence type="ECO:0000313" key="10">
    <source>
        <dbReference type="Proteomes" id="UP000677803"/>
    </source>
</evidence>
<dbReference type="GO" id="GO:1901739">
    <property type="term" value="P:regulation of myoblast fusion"/>
    <property type="evidence" value="ECO:0007669"/>
    <property type="project" value="TreeGrafter"/>
</dbReference>
<keyword evidence="5" id="KW-0472">Membrane</keyword>
<feature type="region of interest" description="Disordered" evidence="7">
    <location>
        <begin position="1"/>
        <end position="100"/>
    </location>
</feature>
<dbReference type="SMART" id="SM00233">
    <property type="entry name" value="PH"/>
    <property type="match status" value="1"/>
</dbReference>
<dbReference type="AlphaFoldDB" id="A0A8S4ATQ9"/>
<feature type="compositionally biased region" description="Basic and acidic residues" evidence="7">
    <location>
        <begin position="487"/>
        <end position="509"/>
    </location>
</feature>
<evidence type="ECO:0000256" key="5">
    <source>
        <dbReference type="ARBA" id="ARBA00023136"/>
    </source>
</evidence>
<evidence type="ECO:0000259" key="8">
    <source>
        <dbReference type="PROSITE" id="PS50003"/>
    </source>
</evidence>
<feature type="compositionally biased region" description="Basic residues" evidence="7">
    <location>
        <begin position="73"/>
        <end position="84"/>
    </location>
</feature>
<dbReference type="PANTHER" id="PTHR15871:SF1">
    <property type="entry name" value="PLECKSTRIN HOMOLOGY DOMAIN-CONTAINING FAMILY O MEMBER 1"/>
    <property type="match status" value="1"/>
</dbReference>
<evidence type="ECO:0000256" key="1">
    <source>
        <dbReference type="ARBA" id="ARBA00004123"/>
    </source>
</evidence>
<evidence type="ECO:0000256" key="6">
    <source>
        <dbReference type="ARBA" id="ARBA00023242"/>
    </source>
</evidence>
<keyword evidence="4" id="KW-0963">Cytoplasm</keyword>
<dbReference type="GO" id="GO:0032587">
    <property type="term" value="C:ruffle membrane"/>
    <property type="evidence" value="ECO:0007669"/>
    <property type="project" value="TreeGrafter"/>
</dbReference>
<accession>A0A8S4ATQ9</accession>
<dbReference type="GO" id="GO:0005737">
    <property type="term" value="C:cytoplasm"/>
    <property type="evidence" value="ECO:0007669"/>
    <property type="project" value="UniProtKB-SubCell"/>
</dbReference>
<name>A0A8S4ATQ9_9TELE</name>
<dbReference type="GO" id="GO:0005634">
    <property type="term" value="C:nucleus"/>
    <property type="evidence" value="ECO:0007669"/>
    <property type="project" value="UniProtKB-SubCell"/>
</dbReference>
<feature type="compositionally biased region" description="Low complexity" evidence="7">
    <location>
        <begin position="556"/>
        <end position="576"/>
    </location>
</feature>
<feature type="compositionally biased region" description="Low complexity" evidence="7">
    <location>
        <begin position="353"/>
        <end position="364"/>
    </location>
</feature>
<proteinExistence type="predicted"/>
<organism evidence="9 10">
    <name type="scientific">Menidia menidia</name>
    <name type="common">Atlantic silverside</name>
    <dbReference type="NCBI Taxonomy" id="238744"/>
    <lineage>
        <taxon>Eukaryota</taxon>
        <taxon>Metazoa</taxon>
        <taxon>Chordata</taxon>
        <taxon>Craniata</taxon>
        <taxon>Vertebrata</taxon>
        <taxon>Euteleostomi</taxon>
        <taxon>Actinopterygii</taxon>
        <taxon>Neopterygii</taxon>
        <taxon>Teleostei</taxon>
        <taxon>Neoteleostei</taxon>
        <taxon>Acanthomorphata</taxon>
        <taxon>Ovalentaria</taxon>
        <taxon>Atherinomorphae</taxon>
        <taxon>Atheriniformes</taxon>
        <taxon>Atherinopsidae</taxon>
        <taxon>Menidiinae</taxon>
        <taxon>Menidia</taxon>
    </lineage>
</organism>
<dbReference type="Proteomes" id="UP000677803">
    <property type="component" value="Unassembled WGS sequence"/>
</dbReference>
<feature type="region of interest" description="Disordered" evidence="7">
    <location>
        <begin position="687"/>
        <end position="732"/>
    </location>
</feature>
<evidence type="ECO:0000256" key="4">
    <source>
        <dbReference type="ARBA" id="ARBA00022490"/>
    </source>
</evidence>
<comment type="caution">
    <text evidence="9">The sequence shown here is derived from an EMBL/GenBank/DDBJ whole genome shotgun (WGS) entry which is preliminary data.</text>
</comment>
<keyword evidence="6" id="KW-0539">Nucleus</keyword>
<dbReference type="CDD" id="cd13317">
    <property type="entry name" value="PH_PLEKHO1_PLEKHO2"/>
    <property type="match status" value="1"/>
</dbReference>
<feature type="compositionally biased region" description="Low complexity" evidence="7">
    <location>
        <begin position="474"/>
        <end position="486"/>
    </location>
</feature>
<feature type="region of interest" description="Disordered" evidence="7">
    <location>
        <begin position="350"/>
        <end position="373"/>
    </location>
</feature>
<feature type="region of interest" description="Disordered" evidence="7">
    <location>
        <begin position="443"/>
        <end position="666"/>
    </location>
</feature>
<feature type="compositionally biased region" description="Basic and acidic residues" evidence="7">
    <location>
        <begin position="657"/>
        <end position="666"/>
    </location>
</feature>
<dbReference type="Gene3D" id="2.30.29.30">
    <property type="entry name" value="Pleckstrin-homology domain (PH domain)/Phosphotyrosine-binding domain (PTB)"/>
    <property type="match status" value="1"/>
</dbReference>
<feature type="compositionally biased region" description="Low complexity" evidence="7">
    <location>
        <begin position="595"/>
        <end position="604"/>
    </location>
</feature>
<dbReference type="Pfam" id="PF00169">
    <property type="entry name" value="PH"/>
    <property type="match status" value="1"/>
</dbReference>
<dbReference type="InterPro" id="IPR043448">
    <property type="entry name" value="PKHO1/2"/>
</dbReference>
<sequence length="732" mass="79943">MRAHAQGGCSLCSDNKRATEGGEQPATGGWTHRHTDDQDPPGPEPPVARPQPPPGPNGTSSPPRVRAVNPRSGGKKKKMKKSNQSRRGVQDSGGPPAVQQPEKVGWIRKFCGRGIFRELWRSRFVILRGDHLYISDKEVKDERKAQEVFDLADYERSEELRKAKSRSKKNHSRFTVQRCRQPGNTVPNLVFLAVSPEEKESWINALNVAIIKAKNRVLDEVTIEEESALAHPTRDRAKIPHGRRLPTKGHLMAVASTSSHGMLTLDLVAEEDGFCPDYDDDLDGSWENSFRVDLQGGGSGGGRGGRQRAGTDVSKLRVTSKEPKVKTGSLPRGNELSCGKQSLLDTSKLHKNQQVQTQSQTPQPGKRFSMQGRSRCASMDEVHSSRPAMIRSEFRSALRRCPTEEEAGGGASAQPVGQLQSLIAQRMQRAQELLEEMRLQELQKAKAERERGGSSTYLKGIESPRLHHLRGSDSPHSSRSSGSSRSRSSDSPRLRGRDSPRLRGRESPRSKAKRNRSKAADSPRSRGSHSPSAKAAESPRLKDSPQAFDSPRLKSSDSPNLNGSSGSSSNKQDSSPAQKTPELCSSLKGSESKGSDSPPAGSDGDSPRLANAKEASGQGQSLPVAQGSPVSPQPKTPDKQRLSPPPPASPLPEEDSDVGRKRAEAERLLEEAVSSWKEAQEVLQEVKELQSQTLRRQRRRTYEKMTTSAAAEGDDTPTSPTSPEDNEESETP</sequence>
<dbReference type="OrthoDB" id="6358316at2759"/>
<feature type="compositionally biased region" description="Basic and acidic residues" evidence="7">
    <location>
        <begin position="462"/>
        <end position="473"/>
    </location>
</feature>
<dbReference type="PROSITE" id="PS50003">
    <property type="entry name" value="PH_DOMAIN"/>
    <property type="match status" value="1"/>
</dbReference>
<evidence type="ECO:0000256" key="3">
    <source>
        <dbReference type="ARBA" id="ARBA00004496"/>
    </source>
</evidence>
<keyword evidence="10" id="KW-1185">Reference proteome</keyword>
<protein>
    <submittedName>
        <fullName evidence="9">(Atlantic silverside) hypothetical protein</fullName>
    </submittedName>
</protein>
<feature type="domain" description="PH" evidence="8">
    <location>
        <begin position="100"/>
        <end position="211"/>
    </location>
</feature>
<dbReference type="SUPFAM" id="SSF50729">
    <property type="entry name" value="PH domain-like"/>
    <property type="match status" value="1"/>
</dbReference>
<dbReference type="InterPro" id="IPR011993">
    <property type="entry name" value="PH-like_dom_sf"/>
</dbReference>